<dbReference type="EMBL" id="CP001791">
    <property type="protein sequence ID" value="ADH99143.1"/>
    <property type="molecule type" value="Genomic_DNA"/>
</dbReference>
<reference evidence="3" key="1">
    <citation type="submission" date="2009-10" db="EMBL/GenBank/DDBJ databases">
        <title>Complete sequence of Bacillus selenitireducens MLS10.</title>
        <authorList>
            <consortium name="US DOE Joint Genome Institute"/>
            <person name="Lucas S."/>
            <person name="Copeland A."/>
            <person name="Lapidus A."/>
            <person name="Glavina del Rio T."/>
            <person name="Dalin E."/>
            <person name="Tice H."/>
            <person name="Bruce D."/>
            <person name="Goodwin L."/>
            <person name="Pitluck S."/>
            <person name="Sims D."/>
            <person name="Brettin T."/>
            <person name="Detter J.C."/>
            <person name="Han C."/>
            <person name="Larimer F."/>
            <person name="Land M."/>
            <person name="Hauser L."/>
            <person name="Kyrpides N."/>
            <person name="Ovchinnikova G."/>
            <person name="Stolz J."/>
        </authorList>
    </citation>
    <scope>NUCLEOTIDE SEQUENCE [LARGE SCALE GENOMIC DNA]</scope>
    <source>
        <strain evidence="3">MLS10</strain>
    </source>
</reference>
<gene>
    <name evidence="3" type="ordered locus">Bsel_1634</name>
</gene>
<dbReference type="CDD" id="cd02440">
    <property type="entry name" value="AdoMet_MTases"/>
    <property type="match status" value="1"/>
</dbReference>
<organism evidence="3 4">
    <name type="scientific">Bacillus selenitireducens (strain ATCC 700615 / DSM 15326 / MLS10)</name>
    <dbReference type="NCBI Taxonomy" id="439292"/>
    <lineage>
        <taxon>Bacteria</taxon>
        <taxon>Bacillati</taxon>
        <taxon>Bacillota</taxon>
        <taxon>Bacilli</taxon>
        <taxon>Bacillales</taxon>
        <taxon>Bacillaceae</taxon>
        <taxon>Salisediminibacterium</taxon>
    </lineage>
</organism>
<dbReference type="PIRSF" id="PIRSF004553">
    <property type="entry name" value="CHP00095"/>
    <property type="match status" value="1"/>
</dbReference>
<dbReference type="GO" id="GO:0003676">
    <property type="term" value="F:nucleic acid binding"/>
    <property type="evidence" value="ECO:0007669"/>
    <property type="project" value="InterPro"/>
</dbReference>
<sequence length="189" mass="20708">MLMRVISGSCKGTRLKGLSGDQTRPTSDKVKESVFNIAGPYFDGGSVLDLYAGSGGMAIEALSRGLTDAVLIDKHYAAIQVIRENLSRTNMNSFVEVFKNDANKALQVLIKNNRSFDMIILDPPYARQELEKQLDVIADAQLLKAGGVIICEHDKRVSLKDGIGGLYVSKRATYGDTVITMYKWGAEDE</sequence>
<keyword evidence="1 3" id="KW-0489">Methyltransferase</keyword>
<dbReference type="eggNOG" id="COG0742">
    <property type="taxonomic scope" value="Bacteria"/>
</dbReference>
<dbReference type="SUPFAM" id="SSF53335">
    <property type="entry name" value="S-adenosyl-L-methionine-dependent methyltransferases"/>
    <property type="match status" value="1"/>
</dbReference>
<dbReference type="PANTHER" id="PTHR43542:SF1">
    <property type="entry name" value="METHYLTRANSFERASE"/>
    <property type="match status" value="1"/>
</dbReference>
<dbReference type="InterPro" id="IPR002052">
    <property type="entry name" value="DNA_methylase_N6_adenine_CS"/>
</dbReference>
<dbReference type="InterPro" id="IPR029063">
    <property type="entry name" value="SAM-dependent_MTases_sf"/>
</dbReference>
<dbReference type="AlphaFoldDB" id="D6XTK7"/>
<dbReference type="PROSITE" id="PS00092">
    <property type="entry name" value="N6_MTASE"/>
    <property type="match status" value="1"/>
</dbReference>
<dbReference type="PANTHER" id="PTHR43542">
    <property type="entry name" value="METHYLTRANSFERASE"/>
    <property type="match status" value="1"/>
</dbReference>
<dbReference type="NCBIfam" id="TIGR00095">
    <property type="entry name" value="16S rRNA (guanine(966)-N(2))-methyltransferase RsmD"/>
    <property type="match status" value="1"/>
</dbReference>
<dbReference type="InterPro" id="IPR004398">
    <property type="entry name" value="RNA_MeTrfase_RsmD"/>
</dbReference>
<accession>D6XTK7</accession>
<evidence type="ECO:0000313" key="4">
    <source>
        <dbReference type="Proteomes" id="UP000000271"/>
    </source>
</evidence>
<dbReference type="HOGENOM" id="CLU_075826_0_0_9"/>
<evidence type="ECO:0000256" key="2">
    <source>
        <dbReference type="ARBA" id="ARBA00022679"/>
    </source>
</evidence>
<evidence type="ECO:0000256" key="1">
    <source>
        <dbReference type="ARBA" id="ARBA00022603"/>
    </source>
</evidence>
<dbReference type="STRING" id="439292.Bsel_1634"/>
<dbReference type="Pfam" id="PF03602">
    <property type="entry name" value="Cons_hypoth95"/>
    <property type="match status" value="1"/>
</dbReference>
<protein>
    <submittedName>
        <fullName evidence="3">Methyltransferase</fullName>
    </submittedName>
</protein>
<evidence type="ECO:0000313" key="3">
    <source>
        <dbReference type="EMBL" id="ADH99143.1"/>
    </source>
</evidence>
<dbReference type="KEGG" id="bse:Bsel_1634"/>
<keyword evidence="4" id="KW-1185">Reference proteome</keyword>
<name>D6XTK7_BACIE</name>
<dbReference type="Proteomes" id="UP000000271">
    <property type="component" value="Chromosome"/>
</dbReference>
<proteinExistence type="predicted"/>
<dbReference type="GO" id="GO:0031167">
    <property type="term" value="P:rRNA methylation"/>
    <property type="evidence" value="ECO:0007669"/>
    <property type="project" value="InterPro"/>
</dbReference>
<keyword evidence="2" id="KW-0808">Transferase</keyword>
<dbReference type="GO" id="GO:0008168">
    <property type="term" value="F:methyltransferase activity"/>
    <property type="evidence" value="ECO:0007669"/>
    <property type="project" value="UniProtKB-KW"/>
</dbReference>
<dbReference type="Gene3D" id="3.40.50.150">
    <property type="entry name" value="Vaccinia Virus protein VP39"/>
    <property type="match status" value="1"/>
</dbReference>